<dbReference type="InterPro" id="IPR004360">
    <property type="entry name" value="Glyas_Fos-R_dOase_dom"/>
</dbReference>
<accession>A0ABU9BLS6</accession>
<dbReference type="PROSITE" id="PS51819">
    <property type="entry name" value="VOC"/>
    <property type="match status" value="1"/>
</dbReference>
<dbReference type="EMBL" id="JBBUTG010000004">
    <property type="protein sequence ID" value="MEK8030912.1"/>
    <property type="molecule type" value="Genomic_DNA"/>
</dbReference>
<dbReference type="Pfam" id="PF00903">
    <property type="entry name" value="Glyoxalase"/>
    <property type="match status" value="1"/>
</dbReference>
<dbReference type="Gene3D" id="3.30.720.120">
    <property type="match status" value="1"/>
</dbReference>
<evidence type="ECO:0000313" key="3">
    <source>
        <dbReference type="Proteomes" id="UP001371218"/>
    </source>
</evidence>
<name>A0ABU9BLS6_9BURK</name>
<keyword evidence="3" id="KW-1185">Reference proteome</keyword>
<organism evidence="2 3">
    <name type="scientific">Ideonella lacteola</name>
    <dbReference type="NCBI Taxonomy" id="2984193"/>
    <lineage>
        <taxon>Bacteria</taxon>
        <taxon>Pseudomonadati</taxon>
        <taxon>Pseudomonadota</taxon>
        <taxon>Betaproteobacteria</taxon>
        <taxon>Burkholderiales</taxon>
        <taxon>Sphaerotilaceae</taxon>
        <taxon>Ideonella</taxon>
    </lineage>
</organism>
<gene>
    <name evidence="2" type="ORF">AACH06_08815</name>
</gene>
<dbReference type="InterPro" id="IPR029068">
    <property type="entry name" value="Glyas_Bleomycin-R_OHBP_Dase"/>
</dbReference>
<proteinExistence type="predicted"/>
<dbReference type="InterPro" id="IPR037523">
    <property type="entry name" value="VOC_core"/>
</dbReference>
<feature type="domain" description="VOC" evidence="1">
    <location>
        <begin position="5"/>
        <end position="142"/>
    </location>
</feature>
<dbReference type="PANTHER" id="PTHR34109:SF1">
    <property type="entry name" value="VOC DOMAIN-CONTAINING PROTEIN"/>
    <property type="match status" value="1"/>
</dbReference>
<reference evidence="2 3" key="1">
    <citation type="submission" date="2024-04" db="EMBL/GenBank/DDBJ databases">
        <title>Novel species of the genus Ideonella isolated from streams.</title>
        <authorList>
            <person name="Lu H."/>
        </authorList>
    </citation>
    <scope>NUCLEOTIDE SEQUENCE [LARGE SCALE GENOMIC DNA]</scope>
    <source>
        <strain evidence="2 3">DXS29W</strain>
    </source>
</reference>
<dbReference type="RefSeq" id="WP_341425282.1">
    <property type="nucleotide sequence ID" value="NZ_JBBUTG010000004.1"/>
</dbReference>
<dbReference type="Gene3D" id="3.30.720.110">
    <property type="match status" value="1"/>
</dbReference>
<evidence type="ECO:0000313" key="2">
    <source>
        <dbReference type="EMBL" id="MEK8030912.1"/>
    </source>
</evidence>
<comment type="caution">
    <text evidence="2">The sequence shown here is derived from an EMBL/GenBank/DDBJ whole genome shotgun (WGS) entry which is preliminary data.</text>
</comment>
<dbReference type="SUPFAM" id="SSF54593">
    <property type="entry name" value="Glyoxalase/Bleomycin resistance protein/Dihydroxybiphenyl dioxygenase"/>
    <property type="match status" value="1"/>
</dbReference>
<protein>
    <submittedName>
        <fullName evidence="2">VOC family protein</fullName>
    </submittedName>
</protein>
<dbReference type="PANTHER" id="PTHR34109">
    <property type="entry name" value="BNAUNNG04460D PROTEIN-RELATED"/>
    <property type="match status" value="1"/>
</dbReference>
<sequence>MKPTPADWPRISSCLNYRDAAKAIDWLCDAFGFEVRLKVEGEGGRIEHSELTYGEGLIMVGQEREEQARFGTRMLSPLSAGGITQSLMIYVDDVDAHCEQARRAGARIISEPSLHDYGDDYWADRSYGALDLEGHMWWISERVRG</sequence>
<evidence type="ECO:0000259" key="1">
    <source>
        <dbReference type="PROSITE" id="PS51819"/>
    </source>
</evidence>
<dbReference type="Proteomes" id="UP001371218">
    <property type="component" value="Unassembled WGS sequence"/>
</dbReference>